<organism evidence="2 3">
    <name type="scientific">Chiloscyllium punctatum</name>
    <name type="common">Brownbanded bambooshark</name>
    <name type="synonym">Hemiscyllium punctatum</name>
    <dbReference type="NCBI Taxonomy" id="137246"/>
    <lineage>
        <taxon>Eukaryota</taxon>
        <taxon>Metazoa</taxon>
        <taxon>Chordata</taxon>
        <taxon>Craniata</taxon>
        <taxon>Vertebrata</taxon>
        <taxon>Chondrichthyes</taxon>
        <taxon>Elasmobranchii</taxon>
        <taxon>Galeomorphii</taxon>
        <taxon>Galeoidea</taxon>
        <taxon>Orectolobiformes</taxon>
        <taxon>Hemiscylliidae</taxon>
        <taxon>Chiloscyllium</taxon>
    </lineage>
</organism>
<gene>
    <name evidence="2" type="ORF">chiPu_0011878</name>
</gene>
<evidence type="ECO:0000313" key="2">
    <source>
        <dbReference type="EMBL" id="GCC33409.1"/>
    </source>
</evidence>
<protein>
    <submittedName>
        <fullName evidence="2">Uncharacterized protein</fullName>
    </submittedName>
</protein>
<feature type="compositionally biased region" description="Basic residues" evidence="1">
    <location>
        <begin position="14"/>
        <end position="24"/>
    </location>
</feature>
<dbReference type="Proteomes" id="UP000287033">
    <property type="component" value="Unassembled WGS sequence"/>
</dbReference>
<accession>A0A401SSN9</accession>
<reference evidence="2 3" key="1">
    <citation type="journal article" date="2018" name="Nat. Ecol. Evol.">
        <title>Shark genomes provide insights into elasmobranch evolution and the origin of vertebrates.</title>
        <authorList>
            <person name="Hara Y"/>
            <person name="Yamaguchi K"/>
            <person name="Onimaru K"/>
            <person name="Kadota M"/>
            <person name="Koyanagi M"/>
            <person name="Keeley SD"/>
            <person name="Tatsumi K"/>
            <person name="Tanaka K"/>
            <person name="Motone F"/>
            <person name="Kageyama Y"/>
            <person name="Nozu R"/>
            <person name="Adachi N"/>
            <person name="Nishimura O"/>
            <person name="Nakagawa R"/>
            <person name="Tanegashima C"/>
            <person name="Kiyatake I"/>
            <person name="Matsumoto R"/>
            <person name="Murakumo K"/>
            <person name="Nishida K"/>
            <person name="Terakita A"/>
            <person name="Kuratani S"/>
            <person name="Sato K"/>
            <person name="Hyodo S Kuraku.S."/>
        </authorList>
    </citation>
    <scope>NUCLEOTIDE SEQUENCE [LARGE SCALE GENOMIC DNA]</scope>
</reference>
<keyword evidence="3" id="KW-1185">Reference proteome</keyword>
<dbReference type="EMBL" id="BEZZ01000514">
    <property type="protein sequence ID" value="GCC33409.1"/>
    <property type="molecule type" value="Genomic_DNA"/>
</dbReference>
<dbReference type="AlphaFoldDB" id="A0A401SSN9"/>
<comment type="caution">
    <text evidence="2">The sequence shown here is derived from an EMBL/GenBank/DDBJ whole genome shotgun (WGS) entry which is preliminary data.</text>
</comment>
<feature type="region of interest" description="Disordered" evidence="1">
    <location>
        <begin position="1"/>
        <end position="107"/>
    </location>
</feature>
<evidence type="ECO:0000256" key="1">
    <source>
        <dbReference type="SAM" id="MobiDB-lite"/>
    </source>
</evidence>
<evidence type="ECO:0000313" key="3">
    <source>
        <dbReference type="Proteomes" id="UP000287033"/>
    </source>
</evidence>
<name>A0A401SSN9_CHIPU</name>
<sequence>MSLNAATKAPGRPRTGRSARRRRAGPAPGGQRAGAEQAPHREDSPHVLGGHLDWAVSAQAQSMPRTGWTPGPGGQRAGAEHAPHRVVTAQAQSMPRTGRTPGVGGQRVYAVPARELCG</sequence>
<proteinExistence type="predicted"/>